<dbReference type="AlphaFoldDB" id="A0A9W6DHW7"/>
<gene>
    <name evidence="2" type="ORF">SH1V18_43730</name>
</gene>
<evidence type="ECO:0000259" key="1">
    <source>
        <dbReference type="Pfam" id="PF18765"/>
    </source>
</evidence>
<organism evidence="2 3">
    <name type="scientific">Vallitalea longa</name>
    <dbReference type="NCBI Taxonomy" id="2936439"/>
    <lineage>
        <taxon>Bacteria</taxon>
        <taxon>Bacillati</taxon>
        <taxon>Bacillota</taxon>
        <taxon>Clostridia</taxon>
        <taxon>Lachnospirales</taxon>
        <taxon>Vallitaleaceae</taxon>
        <taxon>Vallitalea</taxon>
    </lineage>
</organism>
<evidence type="ECO:0000313" key="2">
    <source>
        <dbReference type="EMBL" id="GKX31893.1"/>
    </source>
</evidence>
<evidence type="ECO:0000313" key="3">
    <source>
        <dbReference type="Proteomes" id="UP001144256"/>
    </source>
</evidence>
<comment type="caution">
    <text evidence="2">The sequence shown here is derived from an EMBL/GenBank/DDBJ whole genome shotgun (WGS) entry which is preliminary data.</text>
</comment>
<protein>
    <recommendedName>
        <fullName evidence="1">Polymerase beta nucleotidyltransferase domain-containing protein</fullName>
    </recommendedName>
</protein>
<dbReference type="InterPro" id="IPR041633">
    <property type="entry name" value="Polbeta"/>
</dbReference>
<dbReference type="Proteomes" id="UP001144256">
    <property type="component" value="Unassembled WGS sequence"/>
</dbReference>
<dbReference type="Gene3D" id="3.30.460.10">
    <property type="entry name" value="Beta Polymerase, domain 2"/>
    <property type="match status" value="1"/>
</dbReference>
<name>A0A9W6DHW7_9FIRM</name>
<dbReference type="SUPFAM" id="SSF81301">
    <property type="entry name" value="Nucleotidyltransferase"/>
    <property type="match status" value="1"/>
</dbReference>
<reference evidence="2" key="1">
    <citation type="submission" date="2022-06" db="EMBL/GenBank/DDBJ databases">
        <title>Vallitalea longa sp. nov., an anaerobic bacterium isolated from marine sediment.</title>
        <authorList>
            <person name="Hirano S."/>
            <person name="Terahara T."/>
            <person name="Mori K."/>
            <person name="Hamada M."/>
            <person name="Matsumoto R."/>
            <person name="Kobayashi T."/>
        </authorList>
    </citation>
    <scope>NUCLEOTIDE SEQUENCE</scope>
    <source>
        <strain evidence="2">SH18-1</strain>
    </source>
</reference>
<proteinExistence type="predicted"/>
<dbReference type="EMBL" id="BRLB01000023">
    <property type="protein sequence ID" value="GKX31893.1"/>
    <property type="molecule type" value="Genomic_DNA"/>
</dbReference>
<dbReference type="Pfam" id="PF18765">
    <property type="entry name" value="Polbeta"/>
    <property type="match status" value="1"/>
</dbReference>
<feature type="domain" description="Polymerase beta nucleotidyltransferase" evidence="1">
    <location>
        <begin position="18"/>
        <end position="109"/>
    </location>
</feature>
<dbReference type="CDD" id="cd05403">
    <property type="entry name" value="NT_KNTase_like"/>
    <property type="match status" value="1"/>
</dbReference>
<accession>A0A9W6DHW7</accession>
<dbReference type="InterPro" id="IPR043519">
    <property type="entry name" value="NT_sf"/>
</dbReference>
<dbReference type="RefSeq" id="WP_281819227.1">
    <property type="nucleotide sequence ID" value="NZ_BRLB01000023.1"/>
</dbReference>
<sequence length="309" mass="36357">MNELNIKYNRIVETFLDKIKKDKEIIGVISYGSIVNGNLWEDSDIDIWLISKENNKNIYKQFSLIEEDIDFQVELYSRKYFIELAQSPQNYSIFKSILNHSKLLYCTDNMIKNLYSDMETPGTIEQEGNLLRYGVYSVTSIKKVKKTLNQSEDIVKIFNMYLKLIKNLSCIEIALHNQYQSKLVEVQALKLNPVFWEEIYVDLLKRPLTYQMIGNSVEECTRYLVEKTALIFAPIINWLETEGEVRGTSEVNEYIVRKYSFNNEGNELTDAYNWLTEKNILIKTSESIKIVDKSKYFYEEAAYAYNYDC</sequence>
<keyword evidence="3" id="KW-1185">Reference proteome</keyword>